<evidence type="ECO:0000313" key="2">
    <source>
        <dbReference type="EMBL" id="KAK3344969.1"/>
    </source>
</evidence>
<organism evidence="2 3">
    <name type="scientific">Neurospora tetraspora</name>
    <dbReference type="NCBI Taxonomy" id="94610"/>
    <lineage>
        <taxon>Eukaryota</taxon>
        <taxon>Fungi</taxon>
        <taxon>Dikarya</taxon>
        <taxon>Ascomycota</taxon>
        <taxon>Pezizomycotina</taxon>
        <taxon>Sordariomycetes</taxon>
        <taxon>Sordariomycetidae</taxon>
        <taxon>Sordariales</taxon>
        <taxon>Sordariaceae</taxon>
        <taxon>Neurospora</taxon>
    </lineage>
</organism>
<reference evidence="2" key="1">
    <citation type="journal article" date="2023" name="Mol. Phylogenet. Evol.">
        <title>Genome-scale phylogeny and comparative genomics of the fungal order Sordariales.</title>
        <authorList>
            <person name="Hensen N."/>
            <person name="Bonometti L."/>
            <person name="Westerberg I."/>
            <person name="Brannstrom I.O."/>
            <person name="Guillou S."/>
            <person name="Cros-Aarteil S."/>
            <person name="Calhoun S."/>
            <person name="Haridas S."/>
            <person name="Kuo A."/>
            <person name="Mondo S."/>
            <person name="Pangilinan J."/>
            <person name="Riley R."/>
            <person name="LaButti K."/>
            <person name="Andreopoulos B."/>
            <person name="Lipzen A."/>
            <person name="Chen C."/>
            <person name="Yan M."/>
            <person name="Daum C."/>
            <person name="Ng V."/>
            <person name="Clum A."/>
            <person name="Steindorff A."/>
            <person name="Ohm R.A."/>
            <person name="Martin F."/>
            <person name="Silar P."/>
            <person name="Natvig D.O."/>
            <person name="Lalanne C."/>
            <person name="Gautier V."/>
            <person name="Ament-Velasquez S.L."/>
            <person name="Kruys A."/>
            <person name="Hutchinson M.I."/>
            <person name="Powell A.J."/>
            <person name="Barry K."/>
            <person name="Miller A.N."/>
            <person name="Grigoriev I.V."/>
            <person name="Debuchy R."/>
            <person name="Gladieux P."/>
            <person name="Hiltunen Thoren M."/>
            <person name="Johannesson H."/>
        </authorList>
    </citation>
    <scope>NUCLEOTIDE SEQUENCE</scope>
    <source>
        <strain evidence="2">CBS 560.94</strain>
    </source>
</reference>
<gene>
    <name evidence="2" type="ORF">B0H65DRAFT_548731</name>
</gene>
<evidence type="ECO:0000313" key="3">
    <source>
        <dbReference type="Proteomes" id="UP001278500"/>
    </source>
</evidence>
<dbReference type="RefSeq" id="XP_062681582.1">
    <property type="nucleotide sequence ID" value="XM_062829594.1"/>
</dbReference>
<protein>
    <submittedName>
        <fullName evidence="2">Uncharacterized protein</fullName>
    </submittedName>
</protein>
<evidence type="ECO:0000256" key="1">
    <source>
        <dbReference type="SAM" id="MobiDB-lite"/>
    </source>
</evidence>
<dbReference type="AlphaFoldDB" id="A0AAE0JEP3"/>
<feature type="region of interest" description="Disordered" evidence="1">
    <location>
        <begin position="1"/>
        <end position="32"/>
    </location>
</feature>
<reference evidence="2" key="2">
    <citation type="submission" date="2023-06" db="EMBL/GenBank/DDBJ databases">
        <authorList>
            <consortium name="Lawrence Berkeley National Laboratory"/>
            <person name="Haridas S."/>
            <person name="Hensen N."/>
            <person name="Bonometti L."/>
            <person name="Westerberg I."/>
            <person name="Brannstrom I.O."/>
            <person name="Guillou S."/>
            <person name="Cros-Aarteil S."/>
            <person name="Calhoun S."/>
            <person name="Kuo A."/>
            <person name="Mondo S."/>
            <person name="Pangilinan J."/>
            <person name="Riley R."/>
            <person name="Labutti K."/>
            <person name="Andreopoulos B."/>
            <person name="Lipzen A."/>
            <person name="Chen C."/>
            <person name="Yanf M."/>
            <person name="Daum C."/>
            <person name="Ng V."/>
            <person name="Clum A."/>
            <person name="Steindorff A."/>
            <person name="Ohm R."/>
            <person name="Martin F."/>
            <person name="Silar P."/>
            <person name="Natvig D."/>
            <person name="Lalanne C."/>
            <person name="Gautier V."/>
            <person name="Ament-Velasquez S.L."/>
            <person name="Kruys A."/>
            <person name="Hutchinson M.I."/>
            <person name="Powell A.J."/>
            <person name="Barry K."/>
            <person name="Miller A.N."/>
            <person name="Grigoriev I.V."/>
            <person name="Debuchy R."/>
            <person name="Gladieux P."/>
            <person name="Thoren M.H."/>
            <person name="Johannesson H."/>
        </authorList>
    </citation>
    <scope>NUCLEOTIDE SEQUENCE</scope>
    <source>
        <strain evidence="2">CBS 560.94</strain>
    </source>
</reference>
<sequence>MISADSQPRRLRPQLPHEEKAQKAAMVAQEGTTTVASTTRFNFDSNGFDCDREGSDDDDFDNAGFDNANFDNDDLLADQEVWDVIVEAADEKEIDEVAREKEIDDWEYITYVQLEKALQAVRTLRALRAQDVNLWLIAIEKQKASLDSTVTIMTNKDLHRLLAIARSVTILQRRIFPSWDEENCPEG</sequence>
<dbReference type="EMBL" id="JAUEPP010000004">
    <property type="protein sequence ID" value="KAK3344969.1"/>
    <property type="molecule type" value="Genomic_DNA"/>
</dbReference>
<keyword evidence="3" id="KW-1185">Reference proteome</keyword>
<dbReference type="Proteomes" id="UP001278500">
    <property type="component" value="Unassembled WGS sequence"/>
</dbReference>
<comment type="caution">
    <text evidence="2">The sequence shown here is derived from an EMBL/GenBank/DDBJ whole genome shotgun (WGS) entry which is preliminary data.</text>
</comment>
<accession>A0AAE0JEP3</accession>
<proteinExistence type="predicted"/>
<dbReference type="GeneID" id="87866748"/>
<name>A0AAE0JEP3_9PEZI</name>